<evidence type="ECO:0000313" key="8">
    <source>
        <dbReference type="Proteomes" id="UP001652700"/>
    </source>
</evidence>
<dbReference type="PANTHER" id="PTHR11820">
    <property type="entry name" value="ACYLPYRUVASE"/>
    <property type="match status" value="1"/>
</dbReference>
<dbReference type="GO" id="GO:0046872">
    <property type="term" value="F:metal ion binding"/>
    <property type="evidence" value="ECO:0007669"/>
    <property type="project" value="UniProtKB-KW"/>
</dbReference>
<dbReference type="GO" id="GO:0050163">
    <property type="term" value="F:oxaloacetate tautomerase activity"/>
    <property type="evidence" value="ECO:0007669"/>
    <property type="project" value="UniProtKB-EC"/>
</dbReference>
<dbReference type="EC" id="5.3.2.2" evidence="5"/>
<comment type="similarity">
    <text evidence="1">Belongs to the FAH family.</text>
</comment>
<evidence type="ECO:0000256" key="3">
    <source>
        <dbReference type="ARBA" id="ARBA00042340"/>
    </source>
</evidence>
<comment type="catalytic activity">
    <reaction evidence="4">
        <text>oxaloacetate = enol-oxaloacetate</text>
        <dbReference type="Rhea" id="RHEA:16021"/>
        <dbReference type="ChEBI" id="CHEBI:16452"/>
        <dbReference type="ChEBI" id="CHEBI:17479"/>
        <dbReference type="EC" id="5.3.2.2"/>
    </reaction>
    <physiologicalReaction direction="right-to-left" evidence="4">
        <dbReference type="Rhea" id="RHEA:16023"/>
    </physiologicalReaction>
</comment>
<dbReference type="GeneID" id="114326688"/>
<dbReference type="Proteomes" id="UP001652700">
    <property type="component" value="Unplaced"/>
</dbReference>
<organism evidence="9">
    <name type="scientific">Diabrotica virgifera virgifera</name>
    <name type="common">western corn rootworm</name>
    <dbReference type="NCBI Taxonomy" id="50390"/>
    <lineage>
        <taxon>Eukaryota</taxon>
        <taxon>Metazoa</taxon>
        <taxon>Ecdysozoa</taxon>
        <taxon>Arthropoda</taxon>
        <taxon>Hexapoda</taxon>
        <taxon>Insecta</taxon>
        <taxon>Pterygota</taxon>
        <taxon>Neoptera</taxon>
        <taxon>Endopterygota</taxon>
        <taxon>Coleoptera</taxon>
        <taxon>Polyphaga</taxon>
        <taxon>Cucujiformia</taxon>
        <taxon>Chrysomeloidea</taxon>
        <taxon>Chrysomelidae</taxon>
        <taxon>Galerucinae</taxon>
        <taxon>Diabroticina</taxon>
        <taxon>Diabroticites</taxon>
        <taxon>Diabrotica</taxon>
    </lineage>
</organism>
<feature type="domain" description="Fumarylacetoacetase-like C-terminal" evidence="6">
    <location>
        <begin position="13"/>
        <end position="212"/>
    </location>
</feature>
<dbReference type="GO" id="GO:0005739">
    <property type="term" value="C:mitochondrion"/>
    <property type="evidence" value="ECO:0007669"/>
    <property type="project" value="TreeGrafter"/>
</dbReference>
<accession>A0A6P7F5C4</accession>
<evidence type="ECO:0000259" key="6">
    <source>
        <dbReference type="Pfam" id="PF01557"/>
    </source>
</evidence>
<gene>
    <name evidence="9" type="primary">LOC114326688</name>
</gene>
<dbReference type="PANTHER" id="PTHR11820:SF7">
    <property type="entry name" value="ACYLPYRUVASE FAHD1, MITOCHONDRIAL"/>
    <property type="match status" value="1"/>
</dbReference>
<evidence type="ECO:0000313" key="7">
    <source>
        <dbReference type="EnsemblMetazoa" id="XP_028130904.1"/>
    </source>
</evidence>
<protein>
    <recommendedName>
        <fullName evidence="5">oxaloacetate tautomerase</fullName>
        <ecNumber evidence="5">5.3.2.2</ecNumber>
    </recommendedName>
    <alternativeName>
        <fullName evidence="3">Fumarylacetoacetate hydrolase domain-containing protein 1</fullName>
    </alternativeName>
</protein>
<proteinExistence type="inferred from homology"/>
<evidence type="ECO:0000313" key="9">
    <source>
        <dbReference type="RefSeq" id="XP_028130904.1"/>
    </source>
</evidence>
<reference evidence="9" key="1">
    <citation type="submission" date="2025-04" db="UniProtKB">
        <authorList>
            <consortium name="RefSeq"/>
        </authorList>
    </citation>
    <scope>IDENTIFICATION</scope>
    <source>
        <tissue evidence="9">Whole insect</tissue>
    </source>
</reference>
<dbReference type="AlphaFoldDB" id="A0A6P7F5C4"/>
<evidence type="ECO:0000256" key="4">
    <source>
        <dbReference type="ARBA" id="ARBA00044911"/>
    </source>
</evidence>
<evidence type="ECO:0000256" key="5">
    <source>
        <dbReference type="ARBA" id="ARBA00044973"/>
    </source>
</evidence>
<reference evidence="7" key="2">
    <citation type="submission" date="2025-05" db="UniProtKB">
        <authorList>
            <consortium name="EnsemblMetazoa"/>
        </authorList>
    </citation>
    <scope>IDENTIFICATION</scope>
</reference>
<dbReference type="InterPro" id="IPR036663">
    <property type="entry name" value="Fumarylacetoacetase_C_sf"/>
</dbReference>
<dbReference type="FunCoup" id="A0A6P7F5C4">
    <property type="interactions" value="1539"/>
</dbReference>
<dbReference type="KEGG" id="dvv:114326688"/>
<sequence length="216" mass="23753">MCNLSSFANNGKKIVAVAANYKSLMKILKIEPPKYPQIFIKPSTSYLTEGSPIIIPKGFAVNQEIELGVVIGTRAKKVPESKAMDYIGGYCAALDMTAADKIKEARSTGGSWTLAKGFDTATPVSKFIPKSEVPDPYKLNLWCSVNGKLRQDAFVYDVHFKIAYLISFISQYITLEPNDLILTGAPPNFGPVKDKDVVTAGIKDYVQMKFEVAEEK</sequence>
<keyword evidence="2" id="KW-0479">Metal-binding</keyword>
<dbReference type="Gene3D" id="3.90.850.10">
    <property type="entry name" value="Fumarylacetoacetase-like, C-terminal domain"/>
    <property type="match status" value="1"/>
</dbReference>
<evidence type="ECO:0000256" key="2">
    <source>
        <dbReference type="ARBA" id="ARBA00022723"/>
    </source>
</evidence>
<dbReference type="InterPro" id="IPR011234">
    <property type="entry name" value="Fumarylacetoacetase-like_C"/>
</dbReference>
<evidence type="ECO:0000256" key="1">
    <source>
        <dbReference type="ARBA" id="ARBA00010211"/>
    </source>
</evidence>
<name>A0A6P7F5C4_DIAVI</name>
<dbReference type="EnsemblMetazoa" id="XM_028275103.2">
    <property type="protein sequence ID" value="XP_028130904.1"/>
    <property type="gene ID" value="LOC114326688"/>
</dbReference>
<dbReference type="InParanoid" id="A0A6P7F5C4"/>
<dbReference type="OrthoDB" id="411064at2759"/>
<dbReference type="GO" id="GO:0018773">
    <property type="term" value="F:acetylpyruvate hydrolase activity"/>
    <property type="evidence" value="ECO:0007669"/>
    <property type="project" value="TreeGrafter"/>
</dbReference>
<dbReference type="Pfam" id="PF01557">
    <property type="entry name" value="FAA_hydrolase"/>
    <property type="match status" value="1"/>
</dbReference>
<dbReference type="SUPFAM" id="SSF56529">
    <property type="entry name" value="FAH"/>
    <property type="match status" value="1"/>
</dbReference>
<keyword evidence="8" id="KW-1185">Reference proteome</keyword>
<dbReference type="RefSeq" id="XP_028130904.1">
    <property type="nucleotide sequence ID" value="XM_028275103.1"/>
</dbReference>